<dbReference type="STRING" id="1284197.S8A2P4"/>
<dbReference type="InterPro" id="IPR033464">
    <property type="entry name" value="CSN8_PSD8_EIF3K"/>
</dbReference>
<accession>S8A2P4</accession>
<dbReference type="Pfam" id="PF10075">
    <property type="entry name" value="CSN8_PSD8_EIF3K"/>
    <property type="match status" value="1"/>
</dbReference>
<dbReference type="OMA" id="LRAVWQT"/>
<dbReference type="eggNOG" id="ENOG502SG50">
    <property type="taxonomic scope" value="Eukaryota"/>
</dbReference>
<reference evidence="3" key="2">
    <citation type="submission" date="2013-04" db="EMBL/GenBank/DDBJ databases">
        <title>Genomic mechanisms accounting for the adaptation to parasitism in nematode-trapping fungi.</title>
        <authorList>
            <person name="Ahren D.G."/>
        </authorList>
    </citation>
    <scope>NUCLEOTIDE SEQUENCE [LARGE SCALE GENOMIC DNA]</scope>
    <source>
        <strain evidence="3">CBS 200.50</strain>
    </source>
</reference>
<dbReference type="OrthoDB" id="5351233at2759"/>
<gene>
    <name evidence="2" type="ORF">H072_9073</name>
</gene>
<sequence length="221" mass="23758">MGSKLPPLTSTLLASLVADSSSSSPALLSALQTLEPRAQITTLDPTSSDVLSTFYASYILALLLCDDLPEARALSHRIDAQILHNDPAVISAYRVLQALWSKDYITFHQTMQNAPWGEVTAILASQVLQKHRTSTLNLLSTAYTSLPPSLAQKYLGVSDEPRTVKMLTEENPQSGFWFNATKGFLVIPEGAKPGINARAGNKATEGEIGRLAGLGGFLSDM</sequence>
<proteinExistence type="predicted"/>
<dbReference type="AlphaFoldDB" id="S8A2P4"/>
<dbReference type="HOGENOM" id="CLU_1250636_0_0_1"/>
<reference evidence="2 3" key="1">
    <citation type="journal article" date="2013" name="PLoS Genet.">
        <title>Genomic mechanisms accounting for the adaptation to parasitism in nematode-trapping fungi.</title>
        <authorList>
            <person name="Meerupati T."/>
            <person name="Andersson K.M."/>
            <person name="Friman E."/>
            <person name="Kumar D."/>
            <person name="Tunlid A."/>
            <person name="Ahren D."/>
        </authorList>
    </citation>
    <scope>NUCLEOTIDE SEQUENCE [LARGE SCALE GENOMIC DNA]</scope>
    <source>
        <strain evidence="2 3">CBS 200.50</strain>
    </source>
</reference>
<evidence type="ECO:0000313" key="2">
    <source>
        <dbReference type="EMBL" id="EPS37275.1"/>
    </source>
</evidence>
<dbReference type="Gene3D" id="1.25.40.990">
    <property type="match status" value="1"/>
</dbReference>
<evidence type="ECO:0000313" key="3">
    <source>
        <dbReference type="Proteomes" id="UP000015100"/>
    </source>
</evidence>
<name>S8A2P4_DACHA</name>
<evidence type="ECO:0000259" key="1">
    <source>
        <dbReference type="Pfam" id="PF10075"/>
    </source>
</evidence>
<feature type="domain" description="CSN8/PSMD8/EIF3K" evidence="1">
    <location>
        <begin position="52"/>
        <end position="169"/>
    </location>
</feature>
<dbReference type="EMBL" id="AQGS01000677">
    <property type="protein sequence ID" value="EPS37275.1"/>
    <property type="molecule type" value="Genomic_DNA"/>
</dbReference>
<protein>
    <recommendedName>
        <fullName evidence="1">CSN8/PSMD8/EIF3K domain-containing protein</fullName>
    </recommendedName>
</protein>
<comment type="caution">
    <text evidence="2">The sequence shown here is derived from an EMBL/GenBank/DDBJ whole genome shotgun (WGS) entry which is preliminary data.</text>
</comment>
<keyword evidence="3" id="KW-1185">Reference proteome</keyword>
<dbReference type="Proteomes" id="UP000015100">
    <property type="component" value="Unassembled WGS sequence"/>
</dbReference>
<organism evidence="2 3">
    <name type="scientific">Dactylellina haptotyla (strain CBS 200.50)</name>
    <name type="common">Nematode-trapping fungus</name>
    <name type="synonym">Monacrosporium haptotylum</name>
    <dbReference type="NCBI Taxonomy" id="1284197"/>
    <lineage>
        <taxon>Eukaryota</taxon>
        <taxon>Fungi</taxon>
        <taxon>Dikarya</taxon>
        <taxon>Ascomycota</taxon>
        <taxon>Pezizomycotina</taxon>
        <taxon>Orbiliomycetes</taxon>
        <taxon>Orbiliales</taxon>
        <taxon>Orbiliaceae</taxon>
        <taxon>Dactylellina</taxon>
    </lineage>
</organism>